<dbReference type="PRINTS" id="PR00463">
    <property type="entry name" value="EP450I"/>
</dbReference>
<organism evidence="11 12">
    <name type="scientific">Chironomus riparius</name>
    <dbReference type="NCBI Taxonomy" id="315576"/>
    <lineage>
        <taxon>Eukaryota</taxon>
        <taxon>Metazoa</taxon>
        <taxon>Ecdysozoa</taxon>
        <taxon>Arthropoda</taxon>
        <taxon>Hexapoda</taxon>
        <taxon>Insecta</taxon>
        <taxon>Pterygota</taxon>
        <taxon>Neoptera</taxon>
        <taxon>Endopterygota</taxon>
        <taxon>Diptera</taxon>
        <taxon>Nematocera</taxon>
        <taxon>Chironomoidea</taxon>
        <taxon>Chironomidae</taxon>
        <taxon>Chironominae</taxon>
        <taxon>Chironomus</taxon>
    </lineage>
</organism>
<dbReference type="SUPFAM" id="SSF48264">
    <property type="entry name" value="Cytochrome P450"/>
    <property type="match status" value="1"/>
</dbReference>
<evidence type="ECO:0000256" key="7">
    <source>
        <dbReference type="ARBA" id="ARBA00023033"/>
    </source>
</evidence>
<keyword evidence="3 8" id="KW-0349">Heme</keyword>
<comment type="similarity">
    <text evidence="2 9">Belongs to the cytochrome P450 family.</text>
</comment>
<keyword evidence="5 9" id="KW-0560">Oxidoreductase</keyword>
<dbReference type="GO" id="GO:0020037">
    <property type="term" value="F:heme binding"/>
    <property type="evidence" value="ECO:0007669"/>
    <property type="project" value="InterPro"/>
</dbReference>
<evidence type="ECO:0000256" key="8">
    <source>
        <dbReference type="PIRSR" id="PIRSR602401-1"/>
    </source>
</evidence>
<dbReference type="InterPro" id="IPR036396">
    <property type="entry name" value="Cyt_P450_sf"/>
</dbReference>
<keyword evidence="7 9" id="KW-0503">Monooxygenase</keyword>
<keyword evidence="6 8" id="KW-0408">Iron</keyword>
<dbReference type="GO" id="GO:0004497">
    <property type="term" value="F:monooxygenase activity"/>
    <property type="evidence" value="ECO:0007669"/>
    <property type="project" value="UniProtKB-KW"/>
</dbReference>
<evidence type="ECO:0008006" key="13">
    <source>
        <dbReference type="Google" id="ProtNLM"/>
    </source>
</evidence>
<keyword evidence="4 8" id="KW-0479">Metal-binding</keyword>
<dbReference type="AlphaFoldDB" id="A0A9N9RKA8"/>
<evidence type="ECO:0000256" key="5">
    <source>
        <dbReference type="ARBA" id="ARBA00023002"/>
    </source>
</evidence>
<sequence length="492" mass="56861">MWIVYIALFILFIFILDQFLVDKRNIELSKQFNGPVRLPLIGTIYKFLGTSTKEYYSAIKKLTDMYARTNSKVVCGWAGFAMEIFVDDYKLIEAITTNPKCIAKSSQYSFLHAAVGEGLLFSSGKKWFNRRRIITPTFHFKILEQFFEVFVKQNKNLIEKIKSQSNEQPFNIFPVITSSVLNSLIETAMGYEMKAKDSEYLNAVKEVGFLVATRFLTPWLRLNCIFNLTSLKRKQDKCANIMKEFTTNIIQERRKILMEKKDEDLDHLDDEDIGLKKKMCLLDVLLQSTIDNKPLSNEDIQEEVDTFTFAGHDTTTNAICFTLYMIAKHPEVQEKLNKEIQEVLGDEELTFKSLNEFKYLELVVKETLRLYPPAPIISRRFFEEVDIGDFVAPGNANYNLILFTAFRNPEVFKNPDEFIPERFLKDMPAFAFIPFSAGQRNCIGQKFAMTSIKTNIINILRQFTVVPGNKEPEVEINITLKCESLLVGFKTK</sequence>
<dbReference type="PROSITE" id="PS00086">
    <property type="entry name" value="CYTOCHROME_P450"/>
    <property type="match status" value="1"/>
</dbReference>
<protein>
    <recommendedName>
        <fullName evidence="13">Cytochrome P450</fullName>
    </recommendedName>
</protein>
<dbReference type="CDD" id="cd20628">
    <property type="entry name" value="CYP4"/>
    <property type="match status" value="1"/>
</dbReference>
<evidence type="ECO:0000256" key="6">
    <source>
        <dbReference type="ARBA" id="ARBA00023004"/>
    </source>
</evidence>
<evidence type="ECO:0000256" key="9">
    <source>
        <dbReference type="RuleBase" id="RU000461"/>
    </source>
</evidence>
<evidence type="ECO:0000256" key="2">
    <source>
        <dbReference type="ARBA" id="ARBA00010617"/>
    </source>
</evidence>
<reference evidence="11" key="2">
    <citation type="submission" date="2022-10" db="EMBL/GenBank/DDBJ databases">
        <authorList>
            <consortium name="ENA_rothamsted_submissions"/>
            <consortium name="culmorum"/>
            <person name="King R."/>
        </authorList>
    </citation>
    <scope>NUCLEOTIDE SEQUENCE</scope>
</reference>
<evidence type="ECO:0000313" key="11">
    <source>
        <dbReference type="EMBL" id="CAG9798196.1"/>
    </source>
</evidence>
<comment type="cofactor">
    <cofactor evidence="1 8">
        <name>heme</name>
        <dbReference type="ChEBI" id="CHEBI:30413"/>
    </cofactor>
</comment>
<reference evidence="11" key="1">
    <citation type="submission" date="2022-01" db="EMBL/GenBank/DDBJ databases">
        <authorList>
            <person name="King R."/>
        </authorList>
    </citation>
    <scope>NUCLEOTIDE SEQUENCE</scope>
</reference>
<proteinExistence type="inferred from homology"/>
<evidence type="ECO:0000313" key="12">
    <source>
        <dbReference type="Proteomes" id="UP001153620"/>
    </source>
</evidence>
<name>A0A9N9RKA8_9DIPT</name>
<dbReference type="GO" id="GO:0005506">
    <property type="term" value="F:iron ion binding"/>
    <property type="evidence" value="ECO:0007669"/>
    <property type="project" value="InterPro"/>
</dbReference>
<dbReference type="EMBL" id="OU895877">
    <property type="protein sequence ID" value="CAG9798196.1"/>
    <property type="molecule type" value="Genomic_DNA"/>
</dbReference>
<dbReference type="Proteomes" id="UP001153620">
    <property type="component" value="Chromosome 1"/>
</dbReference>
<dbReference type="InterPro" id="IPR002401">
    <property type="entry name" value="Cyt_P450_E_grp-I"/>
</dbReference>
<feature type="binding site" description="axial binding residue" evidence="8">
    <location>
        <position position="442"/>
    </location>
    <ligand>
        <name>heme</name>
        <dbReference type="ChEBI" id="CHEBI:30413"/>
    </ligand>
    <ligandPart>
        <name>Fe</name>
        <dbReference type="ChEBI" id="CHEBI:18248"/>
    </ligandPart>
</feature>
<feature type="chain" id="PRO_5040421641" description="Cytochrome P450" evidence="10">
    <location>
        <begin position="19"/>
        <end position="492"/>
    </location>
</feature>
<dbReference type="Gene3D" id="1.10.630.10">
    <property type="entry name" value="Cytochrome P450"/>
    <property type="match status" value="1"/>
</dbReference>
<evidence type="ECO:0000256" key="10">
    <source>
        <dbReference type="SAM" id="SignalP"/>
    </source>
</evidence>
<dbReference type="PRINTS" id="PR00385">
    <property type="entry name" value="P450"/>
</dbReference>
<keyword evidence="10" id="KW-0732">Signal</keyword>
<dbReference type="InterPro" id="IPR001128">
    <property type="entry name" value="Cyt_P450"/>
</dbReference>
<evidence type="ECO:0000256" key="1">
    <source>
        <dbReference type="ARBA" id="ARBA00001971"/>
    </source>
</evidence>
<evidence type="ECO:0000256" key="4">
    <source>
        <dbReference type="ARBA" id="ARBA00022723"/>
    </source>
</evidence>
<feature type="signal peptide" evidence="10">
    <location>
        <begin position="1"/>
        <end position="18"/>
    </location>
</feature>
<gene>
    <name evidence="11" type="ORF">CHIRRI_LOCUS1181</name>
</gene>
<accession>A0A9N9RKA8</accession>
<dbReference type="InterPro" id="IPR050196">
    <property type="entry name" value="Cytochrome_P450_Monoox"/>
</dbReference>
<evidence type="ECO:0000256" key="3">
    <source>
        <dbReference type="ARBA" id="ARBA00022617"/>
    </source>
</evidence>
<dbReference type="GO" id="GO:0016705">
    <property type="term" value="F:oxidoreductase activity, acting on paired donors, with incorporation or reduction of molecular oxygen"/>
    <property type="evidence" value="ECO:0007669"/>
    <property type="project" value="InterPro"/>
</dbReference>
<keyword evidence="12" id="KW-1185">Reference proteome</keyword>
<dbReference type="InterPro" id="IPR017972">
    <property type="entry name" value="Cyt_P450_CS"/>
</dbReference>
<dbReference type="Pfam" id="PF00067">
    <property type="entry name" value="p450"/>
    <property type="match status" value="1"/>
</dbReference>
<dbReference type="PANTHER" id="PTHR24291:SF187">
    <property type="entry name" value="CYTOCHROME P450 4AE1-RELATED"/>
    <property type="match status" value="1"/>
</dbReference>
<dbReference type="OrthoDB" id="1470350at2759"/>
<dbReference type="PANTHER" id="PTHR24291">
    <property type="entry name" value="CYTOCHROME P450 FAMILY 4"/>
    <property type="match status" value="1"/>
</dbReference>